<accession>A0A2P5ELU3</accession>
<sequence length="101" mass="11341">MESFALHSLYSRSITLLHRSPQPNISKSQPSIPSPSLIVTLRSLSSSSKPLLSSAKPIVFSSLCKTHISRSKLLLWSHNARSCLPLRLRCRCRFRVRSPSL</sequence>
<protein>
    <submittedName>
        <fullName evidence="1">Uncharacterized protein</fullName>
    </submittedName>
</protein>
<evidence type="ECO:0000313" key="1">
    <source>
        <dbReference type="EMBL" id="PON86534.1"/>
    </source>
</evidence>
<name>A0A2P5ELU3_TREOI</name>
<proteinExistence type="predicted"/>
<organism evidence="1 2">
    <name type="scientific">Trema orientale</name>
    <name type="common">Charcoal tree</name>
    <name type="synonym">Celtis orientalis</name>
    <dbReference type="NCBI Taxonomy" id="63057"/>
    <lineage>
        <taxon>Eukaryota</taxon>
        <taxon>Viridiplantae</taxon>
        <taxon>Streptophyta</taxon>
        <taxon>Embryophyta</taxon>
        <taxon>Tracheophyta</taxon>
        <taxon>Spermatophyta</taxon>
        <taxon>Magnoliopsida</taxon>
        <taxon>eudicotyledons</taxon>
        <taxon>Gunneridae</taxon>
        <taxon>Pentapetalae</taxon>
        <taxon>rosids</taxon>
        <taxon>fabids</taxon>
        <taxon>Rosales</taxon>
        <taxon>Cannabaceae</taxon>
        <taxon>Trema</taxon>
    </lineage>
</organism>
<dbReference type="AlphaFoldDB" id="A0A2P5ELU3"/>
<dbReference type="EMBL" id="JXTC01000131">
    <property type="protein sequence ID" value="PON86534.1"/>
    <property type="molecule type" value="Genomic_DNA"/>
</dbReference>
<comment type="caution">
    <text evidence="1">The sequence shown here is derived from an EMBL/GenBank/DDBJ whole genome shotgun (WGS) entry which is preliminary data.</text>
</comment>
<dbReference type="InParanoid" id="A0A2P5ELU3"/>
<reference evidence="2" key="1">
    <citation type="submission" date="2016-06" db="EMBL/GenBank/DDBJ databases">
        <title>Parallel loss of symbiosis genes in relatives of nitrogen-fixing non-legume Parasponia.</title>
        <authorList>
            <person name="Van Velzen R."/>
            <person name="Holmer R."/>
            <person name="Bu F."/>
            <person name="Rutten L."/>
            <person name="Van Zeijl A."/>
            <person name="Liu W."/>
            <person name="Santuari L."/>
            <person name="Cao Q."/>
            <person name="Sharma T."/>
            <person name="Shen D."/>
            <person name="Roswanjaya Y."/>
            <person name="Wardhani T."/>
            <person name="Kalhor M.S."/>
            <person name="Jansen J."/>
            <person name="Van den Hoogen J."/>
            <person name="Gungor B."/>
            <person name="Hartog M."/>
            <person name="Hontelez J."/>
            <person name="Verver J."/>
            <person name="Yang W.-C."/>
            <person name="Schijlen E."/>
            <person name="Repin R."/>
            <person name="Schilthuizen M."/>
            <person name="Schranz E."/>
            <person name="Heidstra R."/>
            <person name="Miyata K."/>
            <person name="Fedorova E."/>
            <person name="Kohlen W."/>
            <person name="Bisseling T."/>
            <person name="Smit S."/>
            <person name="Geurts R."/>
        </authorList>
    </citation>
    <scope>NUCLEOTIDE SEQUENCE [LARGE SCALE GENOMIC DNA]</scope>
    <source>
        <strain evidence="2">cv. RG33-2</strain>
    </source>
</reference>
<gene>
    <name evidence="1" type="ORF">TorRG33x02_177280</name>
</gene>
<evidence type="ECO:0000313" key="2">
    <source>
        <dbReference type="Proteomes" id="UP000237000"/>
    </source>
</evidence>
<dbReference type="Proteomes" id="UP000237000">
    <property type="component" value="Unassembled WGS sequence"/>
</dbReference>
<keyword evidence="2" id="KW-1185">Reference proteome</keyword>